<sequence length="73" mass="8894">MELVYKLYARKQDTYYVNKVFPNIKIDRLDLSLIDKLKKEAVNRNENHPWKNMSYEEFLRILKLILEHPQTGK</sequence>
<organism evidence="1 2">
    <name type="scientific">Mycoplasmopsis citelli</name>
    <dbReference type="NCBI Taxonomy" id="171281"/>
    <lineage>
        <taxon>Bacteria</taxon>
        <taxon>Bacillati</taxon>
        <taxon>Mycoplasmatota</taxon>
        <taxon>Mycoplasmoidales</taxon>
        <taxon>Metamycoplasmataceae</taxon>
        <taxon>Mycoplasmopsis</taxon>
    </lineage>
</organism>
<reference evidence="1 2" key="1">
    <citation type="submission" date="2019-01" db="EMBL/GenBank/DDBJ databases">
        <authorList>
            <consortium name="Pathogen Informatics"/>
        </authorList>
    </citation>
    <scope>NUCLEOTIDE SEQUENCE [LARGE SCALE GENOMIC DNA]</scope>
    <source>
        <strain evidence="1 2">NCTC10181</strain>
    </source>
</reference>
<evidence type="ECO:0000313" key="2">
    <source>
        <dbReference type="Proteomes" id="UP000290985"/>
    </source>
</evidence>
<dbReference type="RefSeq" id="WP_197723770.1">
    <property type="nucleotide sequence ID" value="NZ_LR215036.1"/>
</dbReference>
<dbReference type="KEGG" id="mcit:NCTC10181_00018"/>
<dbReference type="AlphaFoldDB" id="A0A449B0P7"/>
<evidence type="ECO:0000313" key="1">
    <source>
        <dbReference type="EMBL" id="VEU74188.1"/>
    </source>
</evidence>
<dbReference type="EMBL" id="LR215036">
    <property type="protein sequence ID" value="VEU74188.1"/>
    <property type="molecule type" value="Genomic_DNA"/>
</dbReference>
<accession>A0A449B0P7</accession>
<keyword evidence="2" id="KW-1185">Reference proteome</keyword>
<protein>
    <submittedName>
        <fullName evidence="1">Uncharacterized protein</fullName>
    </submittedName>
</protein>
<gene>
    <name evidence="1" type="ORF">NCTC10181_00018</name>
</gene>
<dbReference type="Proteomes" id="UP000290985">
    <property type="component" value="Chromosome"/>
</dbReference>
<proteinExistence type="predicted"/>
<name>A0A449B0P7_9BACT</name>